<gene>
    <name evidence="8" type="ORF">LNV07_07440</name>
</gene>
<accession>A0ABT2YD05</accession>
<feature type="region of interest" description="Disordered" evidence="5">
    <location>
        <begin position="30"/>
        <end position="60"/>
    </location>
</feature>
<keyword evidence="3" id="KW-0731">Sigma factor</keyword>
<dbReference type="InterPro" id="IPR036388">
    <property type="entry name" value="WH-like_DNA-bd_sf"/>
</dbReference>
<dbReference type="InterPro" id="IPR007627">
    <property type="entry name" value="RNA_pol_sigma70_r2"/>
</dbReference>
<dbReference type="CDD" id="cd06171">
    <property type="entry name" value="Sigma70_r4"/>
    <property type="match status" value="1"/>
</dbReference>
<evidence type="ECO:0000256" key="3">
    <source>
        <dbReference type="ARBA" id="ARBA00023082"/>
    </source>
</evidence>
<dbReference type="Proteomes" id="UP001209701">
    <property type="component" value="Unassembled WGS sequence"/>
</dbReference>
<sequence>MVYFARPATPPGADVGEAWEVDDLAEAMADDGLAEEVDSDADADADSIAEPPPLSPLASADEPQLQAWLARIVRQDEAALDALYRACVGRVYGLALRVVRNPAIAEEVTEDTFWQVWRQAPRFDPSRGTSLAWLLTIARSRALDALRARRRVLANTVSADALGEAMDALVEATDAGGAGSGNADPHDLLEAVQSNQQLHQALAKLDAVPRQLVALAFFKGLTHEEIASQIGLPLGTVKSHLRRAMLAMRKCLGPQSAATCNSTNSI</sequence>
<evidence type="ECO:0000256" key="4">
    <source>
        <dbReference type="ARBA" id="ARBA00023163"/>
    </source>
</evidence>
<dbReference type="PANTHER" id="PTHR43133:SF66">
    <property type="entry name" value="ECF RNA POLYMERASE SIGMA FACTOR SIGK"/>
    <property type="match status" value="1"/>
</dbReference>
<dbReference type="SUPFAM" id="SSF88946">
    <property type="entry name" value="Sigma2 domain of RNA polymerase sigma factors"/>
    <property type="match status" value="1"/>
</dbReference>
<evidence type="ECO:0000256" key="5">
    <source>
        <dbReference type="SAM" id="MobiDB-lite"/>
    </source>
</evidence>
<dbReference type="Gene3D" id="1.10.10.10">
    <property type="entry name" value="Winged helix-like DNA-binding domain superfamily/Winged helix DNA-binding domain"/>
    <property type="match status" value="1"/>
</dbReference>
<dbReference type="EMBL" id="JAJIRN010000003">
    <property type="protein sequence ID" value="MCV2367927.1"/>
    <property type="molecule type" value="Genomic_DNA"/>
</dbReference>
<comment type="caution">
    <text evidence="8">The sequence shown here is derived from an EMBL/GenBank/DDBJ whole genome shotgun (WGS) entry which is preliminary data.</text>
</comment>
<evidence type="ECO:0000259" key="6">
    <source>
        <dbReference type="Pfam" id="PF04542"/>
    </source>
</evidence>
<dbReference type="SUPFAM" id="SSF88659">
    <property type="entry name" value="Sigma3 and sigma4 domains of RNA polymerase sigma factors"/>
    <property type="match status" value="1"/>
</dbReference>
<dbReference type="NCBIfam" id="TIGR02937">
    <property type="entry name" value="sigma70-ECF"/>
    <property type="match status" value="1"/>
</dbReference>
<evidence type="ECO:0000259" key="7">
    <source>
        <dbReference type="Pfam" id="PF08281"/>
    </source>
</evidence>
<name>A0ABT2YD05_9BURK</name>
<keyword evidence="4" id="KW-0804">Transcription</keyword>
<dbReference type="Pfam" id="PF04542">
    <property type="entry name" value="Sigma70_r2"/>
    <property type="match status" value="1"/>
</dbReference>
<evidence type="ECO:0000256" key="2">
    <source>
        <dbReference type="ARBA" id="ARBA00023015"/>
    </source>
</evidence>
<organism evidence="8 9">
    <name type="scientific">Roseateles oligotrophus</name>
    <dbReference type="NCBI Taxonomy" id="1769250"/>
    <lineage>
        <taxon>Bacteria</taxon>
        <taxon>Pseudomonadati</taxon>
        <taxon>Pseudomonadota</taxon>
        <taxon>Betaproteobacteria</taxon>
        <taxon>Burkholderiales</taxon>
        <taxon>Sphaerotilaceae</taxon>
        <taxon>Roseateles</taxon>
    </lineage>
</organism>
<dbReference type="InterPro" id="IPR014284">
    <property type="entry name" value="RNA_pol_sigma-70_dom"/>
</dbReference>
<proteinExistence type="inferred from homology"/>
<feature type="domain" description="RNA polymerase sigma factor 70 region 4 type 2" evidence="7">
    <location>
        <begin position="196"/>
        <end position="248"/>
    </location>
</feature>
<comment type="similarity">
    <text evidence="1">Belongs to the sigma-70 factor family. ECF subfamily.</text>
</comment>
<feature type="compositionally biased region" description="Acidic residues" evidence="5">
    <location>
        <begin position="30"/>
        <end position="47"/>
    </location>
</feature>
<dbReference type="InterPro" id="IPR013325">
    <property type="entry name" value="RNA_pol_sigma_r2"/>
</dbReference>
<reference evidence="8 9" key="1">
    <citation type="submission" date="2021-11" db="EMBL/GenBank/DDBJ databases">
        <authorList>
            <person name="Liang Q."/>
            <person name="Mou H."/>
            <person name="Liu Z."/>
        </authorList>
    </citation>
    <scope>NUCLEOTIDE SEQUENCE [LARGE SCALE GENOMIC DNA]</scope>
    <source>
        <strain evidence="8 9">CHU3</strain>
    </source>
</reference>
<dbReference type="RefSeq" id="WP_263570552.1">
    <property type="nucleotide sequence ID" value="NZ_JAJIRN010000003.1"/>
</dbReference>
<dbReference type="Pfam" id="PF08281">
    <property type="entry name" value="Sigma70_r4_2"/>
    <property type="match status" value="1"/>
</dbReference>
<feature type="domain" description="RNA polymerase sigma-70 region 2" evidence="6">
    <location>
        <begin position="83"/>
        <end position="151"/>
    </location>
</feature>
<dbReference type="PANTHER" id="PTHR43133">
    <property type="entry name" value="RNA POLYMERASE ECF-TYPE SIGMA FACTO"/>
    <property type="match status" value="1"/>
</dbReference>
<dbReference type="Gene3D" id="1.10.1740.10">
    <property type="match status" value="1"/>
</dbReference>
<dbReference type="InterPro" id="IPR013249">
    <property type="entry name" value="RNA_pol_sigma70_r4_t2"/>
</dbReference>
<dbReference type="InterPro" id="IPR013324">
    <property type="entry name" value="RNA_pol_sigma_r3/r4-like"/>
</dbReference>
<evidence type="ECO:0000313" key="8">
    <source>
        <dbReference type="EMBL" id="MCV2367927.1"/>
    </source>
</evidence>
<protein>
    <submittedName>
        <fullName evidence="8">Sigma-70 family RNA polymerase sigma factor</fullName>
    </submittedName>
</protein>
<evidence type="ECO:0000256" key="1">
    <source>
        <dbReference type="ARBA" id="ARBA00010641"/>
    </source>
</evidence>
<dbReference type="InterPro" id="IPR039425">
    <property type="entry name" value="RNA_pol_sigma-70-like"/>
</dbReference>
<keyword evidence="9" id="KW-1185">Reference proteome</keyword>
<keyword evidence="2" id="KW-0805">Transcription regulation</keyword>
<evidence type="ECO:0000313" key="9">
    <source>
        <dbReference type="Proteomes" id="UP001209701"/>
    </source>
</evidence>